<name>A0ABN1MME0_9FLAO</name>
<organism evidence="2 3">
    <name type="scientific">Wandonia haliotis</name>
    <dbReference type="NCBI Taxonomy" id="574963"/>
    <lineage>
        <taxon>Bacteria</taxon>
        <taxon>Pseudomonadati</taxon>
        <taxon>Bacteroidota</taxon>
        <taxon>Flavobacteriia</taxon>
        <taxon>Flavobacteriales</taxon>
        <taxon>Crocinitomicaceae</taxon>
        <taxon>Wandonia</taxon>
    </lineage>
</organism>
<feature type="transmembrane region" description="Helical" evidence="1">
    <location>
        <begin position="162"/>
        <end position="181"/>
    </location>
</feature>
<feature type="transmembrane region" description="Helical" evidence="1">
    <location>
        <begin position="247"/>
        <end position="267"/>
    </location>
</feature>
<evidence type="ECO:0000313" key="2">
    <source>
        <dbReference type="EMBL" id="GAA0874059.1"/>
    </source>
</evidence>
<sequence length="571" mass="65353">MHHLNEVPVDVGDGLAHYFIAQQVFTEPVNLLNHWGKPLFTLLSSPFSYFGFTTYIYFNILVFAATCLTAFRLFTILNVRPILSCIFPFVLLTVPDYTTNVLGGMTEPLFGLLVLLSALLLVRKKFMYFALLLSLTPFSRSEGQFLVLLGIIALLYYKQFKIIPLLFSGFLLYSLIGGLVLNDFWWYFTQNPYQGAESIYGRGDWLHYYTNRNSHLGPLGAVVLFFLIVGLLVSFLKKNFPKPSKEISLYLFIIYAGILLTHSYLWATGNSGAAGLSRLATQGLPGMLVAGIVVINYVFSQRIVLSQVFSLVCIGWSVFQIDKLPLPKKASPNELAVMETGKWAKEYAEQHNTPNVFYYHPLVAYSVHSNLKNTEGRFQQRPFHFFEEELQRLKGGELIIWESHFGDREMGLKKDLFTRFTELKSITPMGQYIVSGQPPYEVKVLRYDLQPLSAPQEIKKYTDSITTTISSTDLYKTLFEFEEKEKADDQYTRIRITIDTETNPVPDFIALLKQNDTGETITLEIGESNQWELYLDETYTGKYELFIYNPNGVEAQDIRTTVSRSILQKRY</sequence>
<keyword evidence="3" id="KW-1185">Reference proteome</keyword>
<reference evidence="2 3" key="1">
    <citation type="journal article" date="2019" name="Int. J. Syst. Evol. Microbiol.">
        <title>The Global Catalogue of Microorganisms (GCM) 10K type strain sequencing project: providing services to taxonomists for standard genome sequencing and annotation.</title>
        <authorList>
            <consortium name="The Broad Institute Genomics Platform"/>
            <consortium name="The Broad Institute Genome Sequencing Center for Infectious Disease"/>
            <person name="Wu L."/>
            <person name="Ma J."/>
        </authorList>
    </citation>
    <scope>NUCLEOTIDE SEQUENCE [LARGE SCALE GENOMIC DNA]</scope>
    <source>
        <strain evidence="2 3">JCM 16083</strain>
    </source>
</reference>
<proteinExistence type="predicted"/>
<feature type="transmembrane region" description="Helical" evidence="1">
    <location>
        <begin position="279"/>
        <end position="298"/>
    </location>
</feature>
<evidence type="ECO:0000256" key="1">
    <source>
        <dbReference type="SAM" id="Phobius"/>
    </source>
</evidence>
<keyword evidence="1" id="KW-1133">Transmembrane helix</keyword>
<feature type="transmembrane region" description="Helical" evidence="1">
    <location>
        <begin position="47"/>
        <end position="71"/>
    </location>
</feature>
<evidence type="ECO:0000313" key="3">
    <source>
        <dbReference type="Proteomes" id="UP001501126"/>
    </source>
</evidence>
<dbReference type="Proteomes" id="UP001501126">
    <property type="component" value="Unassembled WGS sequence"/>
</dbReference>
<feature type="transmembrane region" description="Helical" evidence="1">
    <location>
        <begin position="216"/>
        <end position="235"/>
    </location>
</feature>
<keyword evidence="1" id="KW-0472">Membrane</keyword>
<comment type="caution">
    <text evidence="2">The sequence shown here is derived from an EMBL/GenBank/DDBJ whole genome shotgun (WGS) entry which is preliminary data.</text>
</comment>
<keyword evidence="1" id="KW-0812">Transmembrane</keyword>
<accession>A0ABN1MME0</accession>
<feature type="transmembrane region" description="Helical" evidence="1">
    <location>
        <begin position="78"/>
        <end position="95"/>
    </location>
</feature>
<feature type="transmembrane region" description="Helical" evidence="1">
    <location>
        <begin position="101"/>
        <end position="122"/>
    </location>
</feature>
<evidence type="ECO:0008006" key="4">
    <source>
        <dbReference type="Google" id="ProtNLM"/>
    </source>
</evidence>
<dbReference type="EMBL" id="BAAAFH010000003">
    <property type="protein sequence ID" value="GAA0874059.1"/>
    <property type="molecule type" value="Genomic_DNA"/>
</dbReference>
<protein>
    <recommendedName>
        <fullName evidence="4">Glycosyltransferase RgtA/B/C/D-like domain-containing protein</fullName>
    </recommendedName>
</protein>
<gene>
    <name evidence="2" type="ORF">GCM10009118_04670</name>
</gene>